<feature type="region of interest" description="Disordered" evidence="1">
    <location>
        <begin position="18"/>
        <end position="44"/>
    </location>
</feature>
<dbReference type="Proteomes" id="UP000004995">
    <property type="component" value="Unassembled WGS sequence"/>
</dbReference>
<name>K3XUB4_SETIT</name>
<dbReference type="Gramene" id="KQL08626">
    <property type="protein sequence ID" value="KQL08626"/>
    <property type="gene ID" value="SETIT_005521mg"/>
</dbReference>
<proteinExistence type="predicted"/>
<dbReference type="HOGENOM" id="CLU_2337576_0_0_1"/>
<feature type="compositionally biased region" description="Low complexity" evidence="1">
    <location>
        <begin position="19"/>
        <end position="36"/>
    </location>
</feature>
<dbReference type="EMBL" id="AGNK02003460">
    <property type="status" value="NOT_ANNOTATED_CDS"/>
    <property type="molecule type" value="Genomic_DNA"/>
</dbReference>
<accession>K3XUB4</accession>
<keyword evidence="3" id="KW-1185">Reference proteome</keyword>
<evidence type="ECO:0000256" key="1">
    <source>
        <dbReference type="SAM" id="MobiDB-lite"/>
    </source>
</evidence>
<protein>
    <submittedName>
        <fullName evidence="2">Uncharacterized protein</fullName>
    </submittedName>
</protein>
<dbReference type="AlphaFoldDB" id="K3XUB4"/>
<evidence type="ECO:0000313" key="2">
    <source>
        <dbReference type="EnsemblPlants" id="KQL08626"/>
    </source>
</evidence>
<dbReference type="EnsemblPlants" id="KQL08626">
    <property type="protein sequence ID" value="KQL08626"/>
    <property type="gene ID" value="SETIT_005521mg"/>
</dbReference>
<reference evidence="2" key="2">
    <citation type="submission" date="2018-08" db="UniProtKB">
        <authorList>
            <consortium name="EnsemblPlants"/>
        </authorList>
    </citation>
    <scope>IDENTIFICATION</scope>
    <source>
        <strain evidence="2">Yugu1</strain>
    </source>
</reference>
<dbReference type="InParanoid" id="K3XUB4"/>
<evidence type="ECO:0000313" key="3">
    <source>
        <dbReference type="Proteomes" id="UP000004995"/>
    </source>
</evidence>
<organism evidence="2 3">
    <name type="scientific">Setaria italica</name>
    <name type="common">Foxtail millet</name>
    <name type="synonym">Panicum italicum</name>
    <dbReference type="NCBI Taxonomy" id="4555"/>
    <lineage>
        <taxon>Eukaryota</taxon>
        <taxon>Viridiplantae</taxon>
        <taxon>Streptophyta</taxon>
        <taxon>Embryophyta</taxon>
        <taxon>Tracheophyta</taxon>
        <taxon>Spermatophyta</taxon>
        <taxon>Magnoliopsida</taxon>
        <taxon>Liliopsida</taxon>
        <taxon>Poales</taxon>
        <taxon>Poaceae</taxon>
        <taxon>PACMAD clade</taxon>
        <taxon>Panicoideae</taxon>
        <taxon>Panicodae</taxon>
        <taxon>Paniceae</taxon>
        <taxon>Cenchrinae</taxon>
        <taxon>Setaria</taxon>
    </lineage>
</organism>
<sequence>MSECRVIPLAARFSLPPCSRSTTTTASVTTSPSARSGAAVSSTDAPLVTRSSMMRTVSPALYDPSMDLAVPCALTSLRRMSMGMLRSTERTAAMGSAV</sequence>
<reference evidence="3" key="1">
    <citation type="journal article" date="2012" name="Nat. Biotechnol.">
        <title>Reference genome sequence of the model plant Setaria.</title>
        <authorList>
            <person name="Bennetzen J.L."/>
            <person name="Schmutz J."/>
            <person name="Wang H."/>
            <person name="Percifield R."/>
            <person name="Hawkins J."/>
            <person name="Pontaroli A.C."/>
            <person name="Estep M."/>
            <person name="Feng L."/>
            <person name="Vaughn J.N."/>
            <person name="Grimwood J."/>
            <person name="Jenkins J."/>
            <person name="Barry K."/>
            <person name="Lindquist E."/>
            <person name="Hellsten U."/>
            <person name="Deshpande S."/>
            <person name="Wang X."/>
            <person name="Wu X."/>
            <person name="Mitros T."/>
            <person name="Triplett J."/>
            <person name="Yang X."/>
            <person name="Ye C.Y."/>
            <person name="Mauro-Herrera M."/>
            <person name="Wang L."/>
            <person name="Li P."/>
            <person name="Sharma M."/>
            <person name="Sharma R."/>
            <person name="Ronald P.C."/>
            <person name="Panaud O."/>
            <person name="Kellogg E.A."/>
            <person name="Brutnell T.P."/>
            <person name="Doust A.N."/>
            <person name="Tuskan G.A."/>
            <person name="Rokhsar D."/>
            <person name="Devos K.M."/>
        </authorList>
    </citation>
    <scope>NUCLEOTIDE SEQUENCE [LARGE SCALE GENOMIC DNA]</scope>
    <source>
        <strain evidence="3">cv. Yugu1</strain>
    </source>
</reference>